<organism evidence="6 7">
    <name type="scientific">Zongyangia hominis</name>
    <dbReference type="NCBI Taxonomy" id="2763677"/>
    <lineage>
        <taxon>Bacteria</taxon>
        <taxon>Bacillati</taxon>
        <taxon>Bacillota</taxon>
        <taxon>Clostridia</taxon>
        <taxon>Eubacteriales</taxon>
        <taxon>Oscillospiraceae</taxon>
        <taxon>Zongyangia</taxon>
    </lineage>
</organism>
<evidence type="ECO:0000313" key="6">
    <source>
        <dbReference type="EMBL" id="MBC8570053.1"/>
    </source>
</evidence>
<dbReference type="InterPro" id="IPR020103">
    <property type="entry name" value="PsdUridine_synth_cat_dom_sf"/>
</dbReference>
<protein>
    <recommendedName>
        <fullName evidence="4">Pseudouridine synthase</fullName>
        <ecNumber evidence="4">5.4.99.-</ecNumber>
    </recommendedName>
</protein>
<dbReference type="RefSeq" id="WP_262397148.1">
    <property type="nucleotide sequence ID" value="NZ_JACRTC010000002.1"/>
</dbReference>
<dbReference type="AlphaFoldDB" id="A0A926EBK1"/>
<evidence type="ECO:0000313" key="7">
    <source>
        <dbReference type="Proteomes" id="UP000660861"/>
    </source>
</evidence>
<dbReference type="GO" id="GO:0000455">
    <property type="term" value="P:enzyme-directed rRNA pseudouridine synthesis"/>
    <property type="evidence" value="ECO:0007669"/>
    <property type="project" value="TreeGrafter"/>
</dbReference>
<comment type="caution">
    <text evidence="6">The sequence shown here is derived from an EMBL/GenBank/DDBJ whole genome shotgun (WGS) entry which is preliminary data.</text>
</comment>
<gene>
    <name evidence="6" type="ORF">H8709_04340</name>
</gene>
<keyword evidence="7" id="KW-1185">Reference proteome</keyword>
<feature type="active site" evidence="3">
    <location>
        <position position="135"/>
    </location>
</feature>
<dbReference type="InterPro" id="IPR006145">
    <property type="entry name" value="PsdUridine_synth_RsuA/RluA"/>
</dbReference>
<dbReference type="Gene3D" id="3.30.2350.10">
    <property type="entry name" value="Pseudouridine synthase"/>
    <property type="match status" value="1"/>
</dbReference>
<evidence type="ECO:0000256" key="4">
    <source>
        <dbReference type="RuleBase" id="RU362028"/>
    </source>
</evidence>
<proteinExistence type="inferred from homology"/>
<dbReference type="NCBIfam" id="TIGR00005">
    <property type="entry name" value="rluA_subfam"/>
    <property type="match status" value="1"/>
</dbReference>
<dbReference type="PANTHER" id="PTHR21600">
    <property type="entry name" value="MITOCHONDRIAL RNA PSEUDOURIDINE SYNTHASE"/>
    <property type="match status" value="1"/>
</dbReference>
<evidence type="ECO:0000259" key="5">
    <source>
        <dbReference type="Pfam" id="PF00849"/>
    </source>
</evidence>
<evidence type="ECO:0000256" key="1">
    <source>
        <dbReference type="ARBA" id="ARBA00000073"/>
    </source>
</evidence>
<keyword evidence="4" id="KW-0413">Isomerase</keyword>
<dbReference type="InterPro" id="IPR050188">
    <property type="entry name" value="RluA_PseudoU_synthase"/>
</dbReference>
<dbReference type="SUPFAM" id="SSF55120">
    <property type="entry name" value="Pseudouridine synthase"/>
    <property type="match status" value="1"/>
</dbReference>
<comment type="catalytic activity">
    <reaction evidence="1 4">
        <text>a uridine in RNA = a pseudouridine in RNA</text>
        <dbReference type="Rhea" id="RHEA:48348"/>
        <dbReference type="Rhea" id="RHEA-COMP:12068"/>
        <dbReference type="Rhea" id="RHEA-COMP:12069"/>
        <dbReference type="ChEBI" id="CHEBI:65314"/>
        <dbReference type="ChEBI" id="CHEBI:65315"/>
    </reaction>
</comment>
<dbReference type="GO" id="GO:0009982">
    <property type="term" value="F:pseudouridine synthase activity"/>
    <property type="evidence" value="ECO:0007669"/>
    <property type="project" value="InterPro"/>
</dbReference>
<dbReference type="EC" id="5.4.99.-" evidence="4"/>
<name>A0A926EBK1_9FIRM</name>
<accession>A0A926EBK1</accession>
<reference evidence="6" key="1">
    <citation type="submission" date="2020-08" db="EMBL/GenBank/DDBJ databases">
        <title>Genome public.</title>
        <authorList>
            <person name="Liu C."/>
            <person name="Sun Q."/>
        </authorList>
    </citation>
    <scope>NUCLEOTIDE SEQUENCE</scope>
    <source>
        <strain evidence="6">NSJ-54</strain>
    </source>
</reference>
<evidence type="ECO:0000256" key="2">
    <source>
        <dbReference type="ARBA" id="ARBA00010876"/>
    </source>
</evidence>
<comment type="function">
    <text evidence="4">Responsible for synthesis of pseudouridine from uracil.</text>
</comment>
<dbReference type="CDD" id="cd02869">
    <property type="entry name" value="PseudoU_synth_RluA_like"/>
    <property type="match status" value="1"/>
</dbReference>
<dbReference type="PANTHER" id="PTHR21600:SF35">
    <property type="entry name" value="PSEUDOURIDINE SYNTHASE"/>
    <property type="match status" value="1"/>
</dbReference>
<evidence type="ECO:0000256" key="3">
    <source>
        <dbReference type="PIRSR" id="PIRSR606225-1"/>
    </source>
</evidence>
<comment type="similarity">
    <text evidence="2 4">Belongs to the pseudouridine synthase RluA family.</text>
</comment>
<dbReference type="PROSITE" id="PS01129">
    <property type="entry name" value="PSI_RLU"/>
    <property type="match status" value="1"/>
</dbReference>
<dbReference type="EMBL" id="JACRTC010000002">
    <property type="protein sequence ID" value="MBC8570053.1"/>
    <property type="molecule type" value="Genomic_DNA"/>
</dbReference>
<sequence>MRVIEWLITPEQEGRRLDDLLKREYGLSSTVVKCLKRAPDGITLDGEPARVIDRVRAGQSLCLRLPDERREMTPCFLPVPIPYEDEDFLVFDKPPHMPVHQAHEHQEETLANVWAGVMGKRLGYVPVFHPINRLDKDTSGLVLCAKNALCASLDPRQVEKRYTAIVTGVLSGTGVIDAPIGMLPGSKVLRCVRPDGSRARTHYESLCTNGVYTLVQCRLETGRTHQIRVHMVHLGHPLAGDELYGGSRDHIGRQALHCGWMRFCHPLTRRWVEVSAPLDTPMQKLADQVCLYSQYE</sequence>
<feature type="domain" description="Pseudouridine synthase RsuA/RluA-like" evidence="5">
    <location>
        <begin position="87"/>
        <end position="231"/>
    </location>
</feature>
<dbReference type="Proteomes" id="UP000660861">
    <property type="component" value="Unassembled WGS sequence"/>
</dbReference>
<dbReference type="GO" id="GO:0140098">
    <property type="term" value="F:catalytic activity, acting on RNA"/>
    <property type="evidence" value="ECO:0007669"/>
    <property type="project" value="UniProtKB-ARBA"/>
</dbReference>
<dbReference type="InterPro" id="IPR006224">
    <property type="entry name" value="PsdUridine_synth_RluA-like_CS"/>
</dbReference>
<dbReference type="GO" id="GO:0003723">
    <property type="term" value="F:RNA binding"/>
    <property type="evidence" value="ECO:0007669"/>
    <property type="project" value="InterPro"/>
</dbReference>
<dbReference type="Pfam" id="PF00849">
    <property type="entry name" value="PseudoU_synth_2"/>
    <property type="match status" value="1"/>
</dbReference>
<dbReference type="InterPro" id="IPR006225">
    <property type="entry name" value="PsdUridine_synth_RluC/D"/>
</dbReference>